<dbReference type="SUPFAM" id="SSF63829">
    <property type="entry name" value="Calcium-dependent phosphotriesterase"/>
    <property type="match status" value="1"/>
</dbReference>
<gene>
    <name evidence="2" type="ORF">ADIARSV_4299</name>
</gene>
<reference evidence="2 3" key="1">
    <citation type="journal article" date="2013" name="Genome Announc.">
        <title>Draft Genome Sequence of Arcticibacter svalbardensis Strain MN12-7T, a Member of the Family Sphingobacteriaceae Isolated from an Arctic Soil Sample.</title>
        <authorList>
            <person name="Shivaji S."/>
            <person name="Ara S."/>
            <person name="Prasad S."/>
            <person name="Manasa B.P."/>
            <person name="Begum Z."/>
            <person name="Singh A."/>
            <person name="Kumar Pinnaka A."/>
        </authorList>
    </citation>
    <scope>NUCLEOTIDE SEQUENCE [LARGE SCALE GENOMIC DNA]</scope>
    <source>
        <strain evidence="2 3">MN12-7</strain>
    </source>
</reference>
<proteinExistence type="predicted"/>
<dbReference type="Pfam" id="PF07494">
    <property type="entry name" value="Reg_prop"/>
    <property type="match status" value="2"/>
</dbReference>
<keyword evidence="3" id="KW-1185">Reference proteome</keyword>
<feature type="chain" id="PRO_5004481898" evidence="1">
    <location>
        <begin position="29"/>
        <end position="478"/>
    </location>
</feature>
<dbReference type="Proteomes" id="UP000014174">
    <property type="component" value="Unassembled WGS sequence"/>
</dbReference>
<dbReference type="EMBL" id="AQPN01000148">
    <property type="protein sequence ID" value="EOR92550.1"/>
    <property type="molecule type" value="Genomic_DNA"/>
</dbReference>
<dbReference type="Gene3D" id="2.130.10.10">
    <property type="entry name" value="YVTN repeat-like/Quinoprotein amine dehydrogenase"/>
    <property type="match status" value="2"/>
</dbReference>
<dbReference type="OrthoDB" id="799853at2"/>
<dbReference type="STRING" id="1150600.ADIARSV_4299"/>
<keyword evidence="1" id="KW-0732">Signal</keyword>
<dbReference type="eggNOG" id="COG3292">
    <property type="taxonomic scope" value="Bacteria"/>
</dbReference>
<dbReference type="SUPFAM" id="SSF101898">
    <property type="entry name" value="NHL repeat"/>
    <property type="match status" value="1"/>
</dbReference>
<accession>R9GLY0</accession>
<organism evidence="2 3">
    <name type="scientific">Arcticibacter svalbardensis MN12-7</name>
    <dbReference type="NCBI Taxonomy" id="1150600"/>
    <lineage>
        <taxon>Bacteria</taxon>
        <taxon>Pseudomonadati</taxon>
        <taxon>Bacteroidota</taxon>
        <taxon>Sphingobacteriia</taxon>
        <taxon>Sphingobacteriales</taxon>
        <taxon>Sphingobacteriaceae</taxon>
        <taxon>Arcticibacter</taxon>
    </lineage>
</organism>
<comment type="caution">
    <text evidence="2">The sequence shown here is derived from an EMBL/GenBank/DDBJ whole genome shotgun (WGS) entry which is preliminary data.</text>
</comment>
<evidence type="ECO:0000256" key="1">
    <source>
        <dbReference type="SAM" id="SignalP"/>
    </source>
</evidence>
<evidence type="ECO:0000313" key="2">
    <source>
        <dbReference type="EMBL" id="EOR92550.1"/>
    </source>
</evidence>
<evidence type="ECO:0000313" key="3">
    <source>
        <dbReference type="Proteomes" id="UP000014174"/>
    </source>
</evidence>
<dbReference type="RefSeq" id="WP_016197514.1">
    <property type="nucleotide sequence ID" value="NZ_AQPN01000148.1"/>
</dbReference>
<sequence>MHSTKFLSLLRYFLAVICFALLSQFKTAAQEINHYYSHLDEEKWFPRQSVRCIFQDKKGYLWIGTNAGLFRYDTHELTNFDMSNYTQTKFLNNSINSITEDQNGNIIVATESGVGIINPLSSYRKVVTTSDEFVSEVLVSKAGEIWFYNSKQEIYKVNSKKSSHKLSPYLSLLKTSGFQNVKINQLYFNTNGELFIATNKGLFKIDQQNKKLIYTGINNNVQKVFGSDLGKMFVVLDNGLYQLNHLKGNNSYLVENSGLNINGLKQLVGDPQKIIITATSNKIFAIADQQDKPTAVSLVQDFIKLSNIYIKVLFVDKSLNIWIGTQKGLYKIKRQKIGVSFYSDFAGDAKDGNTINDLFYDHKDRIWILNSAEGVYKLELKSNKISKFPIPYKEFNSIKRAYDGSLMLVGSGKMFEIFDANSDAYLEYSDRHLPNDVTDMAEIAQGEWWITSWRQGLVRFCKPKSEITKENFLMRLSV</sequence>
<dbReference type="InterPro" id="IPR015943">
    <property type="entry name" value="WD40/YVTN_repeat-like_dom_sf"/>
</dbReference>
<name>R9GLY0_9SPHI</name>
<dbReference type="InterPro" id="IPR011110">
    <property type="entry name" value="Reg_prop"/>
</dbReference>
<dbReference type="GO" id="GO:0016301">
    <property type="term" value="F:kinase activity"/>
    <property type="evidence" value="ECO:0007669"/>
    <property type="project" value="UniProtKB-KW"/>
</dbReference>
<keyword evidence="2" id="KW-0418">Kinase</keyword>
<keyword evidence="2" id="KW-0808">Transferase</keyword>
<dbReference type="AlphaFoldDB" id="R9GLY0"/>
<feature type="signal peptide" evidence="1">
    <location>
        <begin position="1"/>
        <end position="28"/>
    </location>
</feature>
<protein>
    <submittedName>
        <fullName evidence="2">Sensor histidine kinase/response regulator</fullName>
    </submittedName>
</protein>